<dbReference type="Proteomes" id="UP000190198">
    <property type="component" value="Unassembled WGS sequence"/>
</dbReference>
<proteinExistence type="predicted"/>
<protein>
    <submittedName>
        <fullName evidence="1">Uncharacterized protein</fullName>
    </submittedName>
</protein>
<gene>
    <name evidence="1" type="ORF">BOW52_09500</name>
</gene>
<dbReference type="AlphaFoldDB" id="A0A1T2KYW0"/>
<name>A0A1T2KYW0_9GAMM</name>
<reference evidence="1 2" key="1">
    <citation type="submission" date="2016-11" db="EMBL/GenBank/DDBJ databases">
        <title>Mixed transmission modes and dynamic genome evolution in an obligate animal-bacterial symbiosis.</title>
        <authorList>
            <person name="Russell S.L."/>
            <person name="Corbett-Detig R.B."/>
            <person name="Cavanaugh C.M."/>
        </authorList>
    </citation>
    <scope>NUCLEOTIDE SEQUENCE [LARGE SCALE GENOMIC DNA]</scope>
    <source>
        <strain evidence="1">Sp-SM6</strain>
    </source>
</reference>
<evidence type="ECO:0000313" key="1">
    <source>
        <dbReference type="EMBL" id="OOZ38047.1"/>
    </source>
</evidence>
<sequence>MVDSDGKLKWCPHNIALHSETFDNAWWDKIYGGTGSTPTVTAKAGTAPDGTETADRIQFDKGAGTASGDYSLVGKTSIDTDVAQHTFSVFVKSNTGSAQNVMIYCSDLSVVVLEQSIGPTWTLMTVTNDSDGKFAIQIGARDSATYGGDDTLDILVWGAHLYRSDLGGMVDNPDRSDSYVPTTTAAVYLPRRGHHIYDFRTSSWVNEGVLVETDARMNLALQSEDLTTTWTKGAVTIDSAVETINGLSFDRLSVDADVNRHEVFQSVGALSDQNYCASVFVKDDAAKYAFIHYFSHVSEAFVTAVFDLITGTLVETNSVGATIALYGIEDYGSGVYRIFVSGQTGGGANGYFIFGSSNGTGISYSKGRPIYLGVTGEDLLFSGAMLEAGATPSSYIPTTSATVTRAAETLHENAASIPYSSSTMSWSLDFNLIYADTGSATEQTLYDWSVDSDNRIAVTLDTSGADRDVITLTVVNAASSVSVSTTVERTPGINQAAKIAWRVTTSEINIALNGTAETAVSNTAGIPGLAAADAALGDMVVIGERRQWDADLGDLGIEGASTDEALELF</sequence>
<comment type="caution">
    <text evidence="1">The sequence shown here is derived from an EMBL/GenBank/DDBJ whole genome shotgun (WGS) entry which is preliminary data.</text>
</comment>
<keyword evidence="2" id="KW-1185">Reference proteome</keyword>
<evidence type="ECO:0000313" key="2">
    <source>
        <dbReference type="Proteomes" id="UP000190198"/>
    </source>
</evidence>
<accession>A0A1T2KYW0</accession>
<organism evidence="1 2">
    <name type="scientific">Solemya elarraichensis gill symbiont</name>
    <dbReference type="NCBI Taxonomy" id="1918949"/>
    <lineage>
        <taxon>Bacteria</taxon>
        <taxon>Pseudomonadati</taxon>
        <taxon>Pseudomonadota</taxon>
        <taxon>Gammaproteobacteria</taxon>
        <taxon>sulfur-oxidizing symbionts</taxon>
    </lineage>
</organism>
<dbReference type="EMBL" id="MPRK01000230">
    <property type="protein sequence ID" value="OOZ38047.1"/>
    <property type="molecule type" value="Genomic_DNA"/>
</dbReference>